<comment type="caution">
    <text evidence="7">The sequence shown here is derived from an EMBL/GenBank/DDBJ whole genome shotgun (WGS) entry which is preliminary data.</text>
</comment>
<feature type="transmembrane region" description="Helical" evidence="5">
    <location>
        <begin position="289"/>
        <end position="310"/>
    </location>
</feature>
<evidence type="ECO:0000256" key="1">
    <source>
        <dbReference type="ARBA" id="ARBA00004651"/>
    </source>
</evidence>
<feature type="transmembrane region" description="Helical" evidence="5">
    <location>
        <begin position="153"/>
        <end position="173"/>
    </location>
</feature>
<organism evidence="7 10">
    <name type="scientific">Streptomyces acidiscabies</name>
    <dbReference type="NCBI Taxonomy" id="42234"/>
    <lineage>
        <taxon>Bacteria</taxon>
        <taxon>Bacillati</taxon>
        <taxon>Actinomycetota</taxon>
        <taxon>Actinomycetes</taxon>
        <taxon>Kitasatosporales</taxon>
        <taxon>Streptomycetaceae</taxon>
        <taxon>Streptomyces</taxon>
    </lineage>
</organism>
<dbReference type="GeneID" id="69812077"/>
<dbReference type="Proteomes" id="UP001282288">
    <property type="component" value="Unassembled WGS sequence"/>
</dbReference>
<accession>A0AAP6ELZ0</accession>
<dbReference type="RefSeq" id="WP_010356364.1">
    <property type="nucleotide sequence ID" value="NZ_CP122369.1"/>
</dbReference>
<dbReference type="Gene3D" id="1.20.1250.20">
    <property type="entry name" value="MFS general substrate transporter like domains"/>
    <property type="match status" value="1"/>
</dbReference>
<proteinExistence type="predicted"/>
<dbReference type="PANTHER" id="PTHR23508">
    <property type="entry name" value="CARBOXYLIC ACID TRANSPORTER PROTEIN HOMOLOG"/>
    <property type="match status" value="1"/>
</dbReference>
<feature type="transmembrane region" description="Helical" evidence="5">
    <location>
        <begin position="382"/>
        <end position="405"/>
    </location>
</feature>
<dbReference type="AlphaFoldDB" id="A0AAP6ELZ0"/>
<feature type="domain" description="Major facilitator superfamily (MFS) profile" evidence="6">
    <location>
        <begin position="22"/>
        <end position="438"/>
    </location>
</feature>
<keyword evidence="3 5" id="KW-1133">Transmembrane helix</keyword>
<evidence type="ECO:0000256" key="2">
    <source>
        <dbReference type="ARBA" id="ARBA00022692"/>
    </source>
</evidence>
<feature type="transmembrane region" description="Helical" evidence="5">
    <location>
        <begin position="179"/>
        <end position="200"/>
    </location>
</feature>
<name>A0AAP6ELZ0_9ACTN</name>
<keyword evidence="4 5" id="KW-0472">Membrane</keyword>
<gene>
    <name evidence="7" type="ORF">PV399_46210</name>
    <name evidence="8" type="ORF">PV666_33700</name>
</gene>
<protein>
    <submittedName>
        <fullName evidence="7">MFS transporter</fullName>
    </submittedName>
</protein>
<evidence type="ECO:0000313" key="10">
    <source>
        <dbReference type="Proteomes" id="UP001282288"/>
    </source>
</evidence>
<feature type="transmembrane region" description="Helical" evidence="5">
    <location>
        <begin position="322"/>
        <end position="340"/>
    </location>
</feature>
<evidence type="ECO:0000256" key="3">
    <source>
        <dbReference type="ARBA" id="ARBA00022989"/>
    </source>
</evidence>
<dbReference type="PROSITE" id="PS50850">
    <property type="entry name" value="MFS"/>
    <property type="match status" value="1"/>
</dbReference>
<dbReference type="PANTHER" id="PTHR23508:SF10">
    <property type="entry name" value="CARBOXYLIC ACID TRANSPORTER PROTEIN HOMOLOG"/>
    <property type="match status" value="1"/>
</dbReference>
<dbReference type="GO" id="GO:0005886">
    <property type="term" value="C:plasma membrane"/>
    <property type="evidence" value="ECO:0007669"/>
    <property type="project" value="UniProtKB-SubCell"/>
</dbReference>
<evidence type="ECO:0000256" key="4">
    <source>
        <dbReference type="ARBA" id="ARBA00023136"/>
    </source>
</evidence>
<feature type="transmembrane region" description="Helical" evidence="5">
    <location>
        <begin position="346"/>
        <end position="370"/>
    </location>
</feature>
<evidence type="ECO:0000256" key="5">
    <source>
        <dbReference type="SAM" id="Phobius"/>
    </source>
</evidence>
<comment type="subcellular location">
    <subcellularLocation>
        <location evidence="1">Cell membrane</location>
        <topology evidence="1">Multi-pass membrane protein</topology>
    </subcellularLocation>
</comment>
<sequence length="456" mass="48502">MTIQSENTWRPRPVTNRQITYATVLAFLAWAFAVYDFILFGTLLPEIGKDKGLDSAEQATLVTWMSIGAVALGLLAGPVVDKFGRKAGVAVTTAGAGVASVLTALAGVVPAWGLVAIRSLSGLGLSEQGVNGAYLSELYGASDDPRIKKRQGFIYSLVQGGWPIGAILAAALTAVMLPITGWVGCFLFAAVPSLVVALLARKLRESPQFETVQKLRQLQSRGARREAEQLAAALGVDESETRSTLADIFRGRGLRTTLSLGLGHILNYFPVQVFSVLGTTVLINVHHVSFTNSLVILLLSNIIAYLGYLTHGFLGDRFGRRNVIAAGWITGGLVFTAMIYGPSNFWTVVALYSIGTFFLIGPYSCVLFFVGESYETRIRGRGAAFVAAVGPIGAILSSALAATLLSNHGTWATAAFLFGAVPCTLSGLAVLFSRKRQNVDAPVHAGRHARKTEPAI</sequence>
<keyword evidence="2 5" id="KW-0812">Transmembrane</keyword>
<dbReference type="EMBL" id="JARAWC010000079">
    <property type="protein sequence ID" value="MDX2967040.1"/>
    <property type="molecule type" value="Genomic_DNA"/>
</dbReference>
<evidence type="ECO:0000259" key="6">
    <source>
        <dbReference type="PROSITE" id="PS50850"/>
    </source>
</evidence>
<evidence type="ECO:0000313" key="7">
    <source>
        <dbReference type="EMBL" id="MDX2967040.1"/>
    </source>
</evidence>
<dbReference type="Proteomes" id="UP001272987">
    <property type="component" value="Unassembled WGS sequence"/>
</dbReference>
<dbReference type="PROSITE" id="PS00216">
    <property type="entry name" value="SUGAR_TRANSPORT_1"/>
    <property type="match status" value="1"/>
</dbReference>
<feature type="transmembrane region" description="Helical" evidence="5">
    <location>
        <begin position="61"/>
        <end position="80"/>
    </location>
</feature>
<dbReference type="InterPro" id="IPR036259">
    <property type="entry name" value="MFS_trans_sf"/>
</dbReference>
<dbReference type="SUPFAM" id="SSF103473">
    <property type="entry name" value="MFS general substrate transporter"/>
    <property type="match status" value="1"/>
</dbReference>
<dbReference type="InterPro" id="IPR020846">
    <property type="entry name" value="MFS_dom"/>
</dbReference>
<reference evidence="7 9" key="1">
    <citation type="journal article" date="2023" name="Microb. Genom.">
        <title>Mesoterricola silvestris gen. nov., sp. nov., Mesoterricola sediminis sp. nov., Geothrix oryzae sp. nov., Geothrix edaphica sp. nov., Geothrix rubra sp. nov., and Geothrix limicola sp. nov., six novel members of Acidobacteriota isolated from soils.</title>
        <authorList>
            <person name="Weisberg A.J."/>
            <person name="Pearce E."/>
            <person name="Kramer C.G."/>
            <person name="Chang J.H."/>
            <person name="Clarke C.R."/>
        </authorList>
    </citation>
    <scope>NUCLEOTIDE SEQUENCE</scope>
    <source>
        <strain evidence="8 9">NB05-1H</strain>
        <strain evidence="7">NRRL_B-16521</strain>
    </source>
</reference>
<evidence type="ECO:0000313" key="9">
    <source>
        <dbReference type="Proteomes" id="UP001272987"/>
    </source>
</evidence>
<dbReference type="InterPro" id="IPR005829">
    <property type="entry name" value="Sugar_transporter_CS"/>
</dbReference>
<dbReference type="InterPro" id="IPR005828">
    <property type="entry name" value="MFS_sugar_transport-like"/>
</dbReference>
<feature type="transmembrane region" description="Helical" evidence="5">
    <location>
        <begin position="411"/>
        <end position="432"/>
    </location>
</feature>
<evidence type="ECO:0000313" key="8">
    <source>
        <dbReference type="EMBL" id="MDX3022799.1"/>
    </source>
</evidence>
<feature type="transmembrane region" description="Helical" evidence="5">
    <location>
        <begin position="265"/>
        <end position="283"/>
    </location>
</feature>
<feature type="transmembrane region" description="Helical" evidence="5">
    <location>
        <begin position="19"/>
        <end position="40"/>
    </location>
</feature>
<dbReference type="Pfam" id="PF00083">
    <property type="entry name" value="Sugar_tr"/>
    <property type="match status" value="1"/>
</dbReference>
<keyword evidence="9" id="KW-1185">Reference proteome</keyword>
<dbReference type="EMBL" id="JARAWP010000023">
    <property type="protein sequence ID" value="MDX3022799.1"/>
    <property type="molecule type" value="Genomic_DNA"/>
</dbReference>
<dbReference type="GO" id="GO:0046943">
    <property type="term" value="F:carboxylic acid transmembrane transporter activity"/>
    <property type="evidence" value="ECO:0007669"/>
    <property type="project" value="TreeGrafter"/>
</dbReference>